<dbReference type="EMBL" id="LGRX02034966">
    <property type="protein sequence ID" value="KAK3236579.1"/>
    <property type="molecule type" value="Genomic_DNA"/>
</dbReference>
<evidence type="ECO:0000313" key="1">
    <source>
        <dbReference type="EMBL" id="KAK3236579.1"/>
    </source>
</evidence>
<dbReference type="Proteomes" id="UP001190700">
    <property type="component" value="Unassembled WGS sequence"/>
</dbReference>
<sequence length="95" mass="10649">MRTLQRDHFDIKMANCVQRKLFNDKEQRFAGNEAHGTALFTKLLIALREAFVTKDSALSTLFSLDDAAVTVRVKSNQLLFSTIELLVHPTSPAAD</sequence>
<protein>
    <submittedName>
        <fullName evidence="1">Uncharacterized protein</fullName>
    </submittedName>
</protein>
<evidence type="ECO:0000313" key="2">
    <source>
        <dbReference type="Proteomes" id="UP001190700"/>
    </source>
</evidence>
<organism evidence="1 2">
    <name type="scientific">Cymbomonas tetramitiformis</name>
    <dbReference type="NCBI Taxonomy" id="36881"/>
    <lineage>
        <taxon>Eukaryota</taxon>
        <taxon>Viridiplantae</taxon>
        <taxon>Chlorophyta</taxon>
        <taxon>Pyramimonadophyceae</taxon>
        <taxon>Pyramimonadales</taxon>
        <taxon>Pyramimonadaceae</taxon>
        <taxon>Cymbomonas</taxon>
    </lineage>
</organism>
<keyword evidence="2" id="KW-1185">Reference proteome</keyword>
<reference evidence="1 2" key="1">
    <citation type="journal article" date="2015" name="Genome Biol. Evol.">
        <title>Comparative Genomics of a Bacterivorous Green Alga Reveals Evolutionary Causalities and Consequences of Phago-Mixotrophic Mode of Nutrition.</title>
        <authorList>
            <person name="Burns J.A."/>
            <person name="Paasch A."/>
            <person name="Narechania A."/>
            <person name="Kim E."/>
        </authorList>
    </citation>
    <scope>NUCLEOTIDE SEQUENCE [LARGE SCALE GENOMIC DNA]</scope>
    <source>
        <strain evidence="1 2">PLY_AMNH</strain>
    </source>
</reference>
<name>A0AAE0BID0_9CHLO</name>
<dbReference type="AlphaFoldDB" id="A0AAE0BID0"/>
<accession>A0AAE0BID0</accession>
<proteinExistence type="predicted"/>
<comment type="caution">
    <text evidence="1">The sequence shown here is derived from an EMBL/GenBank/DDBJ whole genome shotgun (WGS) entry which is preliminary data.</text>
</comment>
<gene>
    <name evidence="1" type="ORF">CYMTET_53293</name>
</gene>